<dbReference type="Proteomes" id="UP000837857">
    <property type="component" value="Chromosome 18"/>
</dbReference>
<evidence type="ECO:0000256" key="1">
    <source>
        <dbReference type="SAM" id="Phobius"/>
    </source>
</evidence>
<name>A0ABN8I3H9_9NEOP</name>
<protein>
    <submittedName>
        <fullName evidence="2">Uncharacterized protein</fullName>
    </submittedName>
</protein>
<feature type="non-terminal residue" evidence="2">
    <location>
        <position position="115"/>
    </location>
</feature>
<evidence type="ECO:0000313" key="3">
    <source>
        <dbReference type="Proteomes" id="UP000837857"/>
    </source>
</evidence>
<reference evidence="2" key="1">
    <citation type="submission" date="2022-03" db="EMBL/GenBank/DDBJ databases">
        <authorList>
            <person name="Martin H S."/>
        </authorList>
    </citation>
    <scope>NUCLEOTIDE SEQUENCE</scope>
</reference>
<accession>A0ABN8I3H9</accession>
<keyword evidence="1" id="KW-0472">Membrane</keyword>
<keyword evidence="3" id="KW-1185">Reference proteome</keyword>
<evidence type="ECO:0000313" key="2">
    <source>
        <dbReference type="EMBL" id="CAH2048292.1"/>
    </source>
</evidence>
<proteinExistence type="predicted"/>
<gene>
    <name evidence="2" type="ORF">IPOD504_LOCUS5992</name>
</gene>
<dbReference type="EMBL" id="OW152830">
    <property type="protein sequence ID" value="CAH2048292.1"/>
    <property type="molecule type" value="Genomic_DNA"/>
</dbReference>
<organism evidence="2 3">
    <name type="scientific">Iphiclides podalirius</name>
    <name type="common">scarce swallowtail</name>
    <dbReference type="NCBI Taxonomy" id="110791"/>
    <lineage>
        <taxon>Eukaryota</taxon>
        <taxon>Metazoa</taxon>
        <taxon>Ecdysozoa</taxon>
        <taxon>Arthropoda</taxon>
        <taxon>Hexapoda</taxon>
        <taxon>Insecta</taxon>
        <taxon>Pterygota</taxon>
        <taxon>Neoptera</taxon>
        <taxon>Endopterygota</taxon>
        <taxon>Lepidoptera</taxon>
        <taxon>Glossata</taxon>
        <taxon>Ditrysia</taxon>
        <taxon>Papilionoidea</taxon>
        <taxon>Papilionidae</taxon>
        <taxon>Papilioninae</taxon>
        <taxon>Iphiclides</taxon>
    </lineage>
</organism>
<keyword evidence="1" id="KW-1133">Transmembrane helix</keyword>
<sequence>MWNHSIWNFLVEEGHEITEWAKCGDDYLSTVPTLLWAVGASAFAHRLLHNMFRRFLFRRVPLWEQILQGEILVDEDNLASLHFMEQWVIWLCGAIPIATYMYTRQQSADPPLMIW</sequence>
<keyword evidence="1" id="KW-0812">Transmembrane</keyword>
<feature type="transmembrane region" description="Helical" evidence="1">
    <location>
        <begin position="27"/>
        <end position="48"/>
    </location>
</feature>